<evidence type="ECO:0000256" key="1">
    <source>
        <dbReference type="SAM" id="Coils"/>
    </source>
</evidence>
<keyword evidence="1" id="KW-0175">Coiled coil</keyword>
<evidence type="ECO:0000313" key="2">
    <source>
        <dbReference type="EMBL" id="CEJ91563.1"/>
    </source>
</evidence>
<accession>A0A0A1TLC3</accession>
<proteinExistence type="predicted"/>
<feature type="coiled-coil region" evidence="1">
    <location>
        <begin position="59"/>
        <end position="93"/>
    </location>
</feature>
<organism evidence="2 3">
    <name type="scientific">[Torrubiella] hemipterigena</name>
    <dbReference type="NCBI Taxonomy" id="1531966"/>
    <lineage>
        <taxon>Eukaryota</taxon>
        <taxon>Fungi</taxon>
        <taxon>Dikarya</taxon>
        <taxon>Ascomycota</taxon>
        <taxon>Pezizomycotina</taxon>
        <taxon>Sordariomycetes</taxon>
        <taxon>Hypocreomycetidae</taxon>
        <taxon>Hypocreales</taxon>
        <taxon>Clavicipitaceae</taxon>
        <taxon>Clavicipitaceae incertae sedis</taxon>
        <taxon>'Torrubiella' clade</taxon>
    </lineage>
</organism>
<sequence>MRSLLHRARQAHRCGCRACSTVVQGASKRASVARRKPTFAEIFTAAYSSVFATAAVIDAVRKDERRRELDRKLDEAQRELDELRENAPDASGHDIFKSQQAPIWEQMKRVYEERPFKNDINDPVSLEASELLDYLRTEYYGAKDSTTLRNGHQLDYDLVEQAAIAEEHDHSLPRLEPQNGRQLRRELEAVQKLVKLLIRQLPTLNPDAKASPTWSQLRARLDSGNPQFSYPSIDRLRSTQNVSSLNEHIRQIIADTNIDNSEKILRICYNLVISPYAPNTHTYNTLILGLDRIGLHKASNVVVQSFFYDRLIKPTPCTSVAVLNHYKCAGDGKRFMRTIARITGLDPIHGAKAGRRSVASTQNCRVERTWVADAAATTTTGRHIYQHAPLNRHVVEELIRGLLHFQLFKSAASMLMQALSAGIHLSTSVVHQVLDECISALDWQGTVELVRGFALCHKQLTKRLTLESNDSMVYISDKLSILHDLLGLGQGPQGQLSQQLHLFNIPETAYKGLEAMMGSLQLNSTVDSAQSKSNLLRIESLSKDLSKVHKATRTIEHRLLHPKFQPEFRQAMLLHLSQRALSSCTELDREVNLLMATKSQSLSLKKQAAVAPSNRGQQDRDADDALGYAFEKRLIISPPEPKLARSAWAGSALNTEAWRGAKQSSSPYNMEAMAMRAPI</sequence>
<evidence type="ECO:0008006" key="4">
    <source>
        <dbReference type="Google" id="ProtNLM"/>
    </source>
</evidence>
<evidence type="ECO:0000313" key="3">
    <source>
        <dbReference type="Proteomes" id="UP000039046"/>
    </source>
</evidence>
<dbReference type="OrthoDB" id="185373at2759"/>
<keyword evidence="3" id="KW-1185">Reference proteome</keyword>
<dbReference type="AlphaFoldDB" id="A0A0A1TLC3"/>
<reference evidence="2 3" key="1">
    <citation type="journal article" date="2015" name="Genome Announc.">
        <title>Draft Genome Sequence and Gene Annotation of the Entomopathogenic Fungus Verticillium hemipterigenum.</title>
        <authorList>
            <person name="Horn F."/>
            <person name="Habel A."/>
            <person name="Scharf D.H."/>
            <person name="Dworschak J."/>
            <person name="Brakhage A.A."/>
            <person name="Guthke R."/>
            <person name="Hertweck C."/>
            <person name="Linde J."/>
        </authorList>
    </citation>
    <scope>NUCLEOTIDE SEQUENCE [LARGE SCALE GENOMIC DNA]</scope>
</reference>
<dbReference type="EMBL" id="CDHN01000004">
    <property type="protein sequence ID" value="CEJ91563.1"/>
    <property type="molecule type" value="Genomic_DNA"/>
</dbReference>
<gene>
    <name evidence="2" type="ORF">VHEMI07265</name>
</gene>
<dbReference type="HOGENOM" id="CLU_390868_0_0_1"/>
<dbReference type="STRING" id="1531966.A0A0A1TLC3"/>
<protein>
    <recommendedName>
        <fullName evidence="4">Pentatricopeptide repeat domain-containing protein</fullName>
    </recommendedName>
</protein>
<dbReference type="Proteomes" id="UP000039046">
    <property type="component" value="Unassembled WGS sequence"/>
</dbReference>
<name>A0A0A1TLC3_9HYPO</name>